<dbReference type="InterPro" id="IPR039151">
    <property type="entry name" value="INTU"/>
</dbReference>
<evidence type="ECO:0000259" key="5">
    <source>
        <dbReference type="PROSITE" id="PS50106"/>
    </source>
</evidence>
<dbReference type="Pfam" id="PF19032">
    <property type="entry name" value="Intu_longin_2"/>
    <property type="match status" value="1"/>
</dbReference>
<feature type="domain" description="PDZ" evidence="5">
    <location>
        <begin position="126"/>
        <end position="204"/>
    </location>
</feature>
<name>A0A6G0T5W6_APHGL</name>
<dbReference type="PANTHER" id="PTHR21082">
    <property type="entry name" value="PROTEIN INTURNED"/>
    <property type="match status" value="1"/>
</dbReference>
<feature type="region of interest" description="Disordered" evidence="4">
    <location>
        <begin position="622"/>
        <end position="650"/>
    </location>
</feature>
<evidence type="ECO:0000256" key="2">
    <source>
        <dbReference type="ARBA" id="ARBA00004241"/>
    </source>
</evidence>
<dbReference type="InterPro" id="IPR043989">
    <property type="entry name" value="CCZ1/INTU/HSP4_longin_3"/>
</dbReference>
<evidence type="ECO:0000256" key="1">
    <source>
        <dbReference type="ARBA" id="ARBA00004120"/>
    </source>
</evidence>
<dbReference type="GO" id="GO:0005929">
    <property type="term" value="C:cilium"/>
    <property type="evidence" value="ECO:0007669"/>
    <property type="project" value="TreeGrafter"/>
</dbReference>
<evidence type="ECO:0000256" key="3">
    <source>
        <dbReference type="ARBA" id="ARBA00032633"/>
    </source>
</evidence>
<evidence type="ECO:0000313" key="6">
    <source>
        <dbReference type="EMBL" id="KAE9526648.1"/>
    </source>
</evidence>
<gene>
    <name evidence="6" type="ORF">AGLY_013296</name>
</gene>
<dbReference type="GO" id="GO:0001736">
    <property type="term" value="P:establishment of planar polarity"/>
    <property type="evidence" value="ECO:0007669"/>
    <property type="project" value="InterPro"/>
</dbReference>
<organism evidence="6 7">
    <name type="scientific">Aphis glycines</name>
    <name type="common">Soybean aphid</name>
    <dbReference type="NCBI Taxonomy" id="307491"/>
    <lineage>
        <taxon>Eukaryota</taxon>
        <taxon>Metazoa</taxon>
        <taxon>Ecdysozoa</taxon>
        <taxon>Arthropoda</taxon>
        <taxon>Hexapoda</taxon>
        <taxon>Insecta</taxon>
        <taxon>Pterygota</taxon>
        <taxon>Neoptera</taxon>
        <taxon>Paraneoptera</taxon>
        <taxon>Hemiptera</taxon>
        <taxon>Sternorrhyncha</taxon>
        <taxon>Aphidomorpha</taxon>
        <taxon>Aphidoidea</taxon>
        <taxon>Aphididae</taxon>
        <taxon>Aphidini</taxon>
        <taxon>Aphis</taxon>
        <taxon>Aphis</taxon>
    </lineage>
</organism>
<dbReference type="InterPro" id="IPR043988">
    <property type="entry name" value="CCZ1/INTU_longin_2"/>
</dbReference>
<comment type="caution">
    <text evidence="6">The sequence shown here is derived from an EMBL/GenBank/DDBJ whole genome shotgun (WGS) entry which is preliminary data.</text>
</comment>
<dbReference type="InterPro" id="IPR001478">
    <property type="entry name" value="PDZ"/>
</dbReference>
<feature type="compositionally biased region" description="Polar residues" evidence="4">
    <location>
        <begin position="622"/>
        <end position="649"/>
    </location>
</feature>
<dbReference type="GO" id="GO:0060271">
    <property type="term" value="P:cilium assembly"/>
    <property type="evidence" value="ECO:0007669"/>
    <property type="project" value="InterPro"/>
</dbReference>
<evidence type="ECO:0000313" key="7">
    <source>
        <dbReference type="Proteomes" id="UP000475862"/>
    </source>
</evidence>
<dbReference type="OrthoDB" id="10263272at2759"/>
<accession>A0A6G0T5W6</accession>
<dbReference type="SMART" id="SM00228">
    <property type="entry name" value="PDZ"/>
    <property type="match status" value="1"/>
</dbReference>
<dbReference type="GO" id="GO:0005737">
    <property type="term" value="C:cytoplasm"/>
    <property type="evidence" value="ECO:0007669"/>
    <property type="project" value="TreeGrafter"/>
</dbReference>
<dbReference type="SUPFAM" id="SSF50156">
    <property type="entry name" value="PDZ domain-like"/>
    <property type="match status" value="1"/>
</dbReference>
<proteinExistence type="predicted"/>
<dbReference type="AlphaFoldDB" id="A0A6G0T5W6"/>
<evidence type="ECO:0000256" key="4">
    <source>
        <dbReference type="SAM" id="MobiDB-lite"/>
    </source>
</evidence>
<comment type="subcellular location">
    <subcellularLocation>
        <location evidence="2">Cell surface</location>
    </subcellularLocation>
    <subcellularLocation>
        <location evidence="1">Cytoplasm</location>
        <location evidence="1">Cytoskeleton</location>
        <location evidence="1">Cilium basal body</location>
    </subcellularLocation>
</comment>
<dbReference type="GO" id="GO:0009986">
    <property type="term" value="C:cell surface"/>
    <property type="evidence" value="ECO:0007669"/>
    <property type="project" value="UniProtKB-SubCell"/>
</dbReference>
<dbReference type="Pfam" id="PF19033">
    <property type="entry name" value="Intu_longin_3"/>
    <property type="match status" value="1"/>
</dbReference>
<feature type="region of interest" description="Disordered" evidence="4">
    <location>
        <begin position="89"/>
        <end position="111"/>
    </location>
</feature>
<protein>
    <recommendedName>
        <fullName evidence="3">Inturned planar cell polarity effector homolog</fullName>
    </recommendedName>
</protein>
<dbReference type="PANTHER" id="PTHR21082:SF4">
    <property type="entry name" value="PROTEIN INTURNED"/>
    <property type="match status" value="1"/>
</dbReference>
<dbReference type="Gene3D" id="2.30.42.10">
    <property type="match status" value="1"/>
</dbReference>
<dbReference type="GO" id="GO:0016192">
    <property type="term" value="P:vesicle-mediated transport"/>
    <property type="evidence" value="ECO:0007669"/>
    <property type="project" value="InterPro"/>
</dbReference>
<keyword evidence="7" id="KW-1185">Reference proteome</keyword>
<dbReference type="EMBL" id="VYZN01000054">
    <property type="protein sequence ID" value="KAE9526648.1"/>
    <property type="molecule type" value="Genomic_DNA"/>
</dbReference>
<dbReference type="GO" id="GO:0007399">
    <property type="term" value="P:nervous system development"/>
    <property type="evidence" value="ECO:0007669"/>
    <property type="project" value="TreeGrafter"/>
</dbReference>
<dbReference type="InterPro" id="IPR036034">
    <property type="entry name" value="PDZ_sf"/>
</dbReference>
<reference evidence="6 7" key="1">
    <citation type="submission" date="2019-08" db="EMBL/GenBank/DDBJ databases">
        <title>The genome of the soybean aphid Biotype 1, its phylome, world population structure and adaptation to the North American continent.</title>
        <authorList>
            <person name="Giordano R."/>
            <person name="Donthu R.K."/>
            <person name="Hernandez A.G."/>
            <person name="Wright C.L."/>
            <person name="Zimin A.V."/>
        </authorList>
    </citation>
    <scope>NUCLEOTIDE SEQUENCE [LARGE SCALE GENOMIC DNA]</scope>
    <source>
        <tissue evidence="6">Whole aphids</tissue>
    </source>
</reference>
<dbReference type="Proteomes" id="UP000475862">
    <property type="component" value="Unassembled WGS sequence"/>
</dbReference>
<sequence length="839" mass="95230">MNENNVFGKSFKTYLSDTDSSSTHSSCECNDVNSNVSDFEWENEITDQGELFYVKCSPRKQTKYTKHNKIESNDVPKKTKTAAGKLVKLLKRKKRGRDRNDGSKHTGNSNKVTFLDTQEGEVREVTVEVENDSYSNLGRRATLTEKLLGLSTTVFEDGLRIMVASIIPNTPVDNQRSIKIGDWLKIINGEIVTAKTLDQILSNITPPTTVTLVVQRVAVSLVGVDKHNNQQLSSYLSLKTINDEFVSELAKYPVAVMYLMSENSNTIYVYPGPLSIFNQIKGAFQTISHIVPQIVKNQTKSTSMICDDQLVHSIFLFEGQGTFIFIAPDSKLNLTYANWMASNIVRNLCFCYENLNSCFSNEDNHCSLDKYFTIIFSELYDINMFHNIENSHNIEKYLPASKSIPLPRSIQMELDDILNEFEANYVCEDTREPRPYLIIGTSIYYKEYLLSSHLNCEDHLDIHMFCLQNGLFHLLNSEYLERLIIFRRVYPSSIRSNSTFVGSVYTLPKAKWYLLIVGRGNNLMATLLEVGPCCLNNEVFDGPNVEYVEEAEDTLESILNMNVDEVAEKWIEGNIMQINQMENIKNAGLNMSANNKQLSGLQLKKPEIISILKHKNDITSNPQLLNDSRQLDSCSETSLTSSGAPSTEDSMYVQGPVFGRRAERMMKASSIEWSDNSEDEYTVSDGSRSIDMTDITKNLPVLPNKFGLGKLCMLFRYLDINCHTGVMLCSPSIYNEDNLKTKDIFKNIDDKFNSTVTIIRDLFDDSNQDENKINEIGVLFQILSSNTDSPKKSSMIKFWVMGRLIKEPNKRELYVCHEEGIPQNMVEIAFKLCTNYATG</sequence>
<dbReference type="PROSITE" id="PS50106">
    <property type="entry name" value="PDZ"/>
    <property type="match status" value="1"/>
</dbReference>